<name>A0A2S5A8W7_9SPHI</name>
<keyword evidence="4 6" id="KW-1133">Transmembrane helix</keyword>
<feature type="transmembrane region" description="Helical" evidence="6">
    <location>
        <begin position="347"/>
        <end position="369"/>
    </location>
</feature>
<dbReference type="RefSeq" id="WP_103787820.1">
    <property type="nucleotide sequence ID" value="NZ_PQVF01000002.1"/>
</dbReference>
<dbReference type="InterPro" id="IPR025857">
    <property type="entry name" value="MacB_PCD"/>
</dbReference>
<reference evidence="9 10" key="1">
    <citation type="submission" date="2018-01" db="EMBL/GenBank/DDBJ databases">
        <authorList>
            <person name="Gaut B.S."/>
            <person name="Morton B.R."/>
            <person name="Clegg M.T."/>
            <person name="Duvall M.R."/>
        </authorList>
    </citation>
    <scope>NUCLEOTIDE SEQUENCE [LARGE SCALE GENOMIC DNA]</scope>
    <source>
        <strain evidence="9 10">HR-AV</strain>
    </source>
</reference>
<dbReference type="PANTHER" id="PTHR30572">
    <property type="entry name" value="MEMBRANE COMPONENT OF TRANSPORTER-RELATED"/>
    <property type="match status" value="1"/>
</dbReference>
<dbReference type="EMBL" id="PQVF01000002">
    <property type="protein sequence ID" value="POY38563.1"/>
    <property type="molecule type" value="Genomic_DNA"/>
</dbReference>
<feature type="domain" description="MacB-like periplasmic core" evidence="8">
    <location>
        <begin position="20"/>
        <end position="234"/>
    </location>
</feature>
<keyword evidence="9" id="KW-0131">Cell cycle</keyword>
<feature type="domain" description="ABC3 transporter permease C-terminal" evidence="7">
    <location>
        <begin position="687"/>
        <end position="797"/>
    </location>
</feature>
<dbReference type="AlphaFoldDB" id="A0A2S5A8W7"/>
<keyword evidence="9" id="KW-0132">Cell division</keyword>
<comment type="caution">
    <text evidence="9">The sequence shown here is derived from an EMBL/GenBank/DDBJ whole genome shotgun (WGS) entry which is preliminary data.</text>
</comment>
<keyword evidence="3 6" id="KW-0812">Transmembrane</keyword>
<feature type="transmembrane region" description="Helical" evidence="6">
    <location>
        <begin position="685"/>
        <end position="709"/>
    </location>
</feature>
<accession>A0A2S5A8W7</accession>
<dbReference type="Proteomes" id="UP000236893">
    <property type="component" value="Unassembled WGS sequence"/>
</dbReference>
<evidence type="ECO:0000259" key="8">
    <source>
        <dbReference type="Pfam" id="PF12704"/>
    </source>
</evidence>
<dbReference type="Pfam" id="PF02687">
    <property type="entry name" value="FtsX"/>
    <property type="match status" value="2"/>
</dbReference>
<evidence type="ECO:0000256" key="4">
    <source>
        <dbReference type="ARBA" id="ARBA00022989"/>
    </source>
</evidence>
<dbReference type="PANTHER" id="PTHR30572:SF18">
    <property type="entry name" value="ABC-TYPE MACROLIDE FAMILY EXPORT SYSTEM PERMEASE COMPONENT 2"/>
    <property type="match status" value="1"/>
</dbReference>
<organism evidence="9 10">
    <name type="scientific">Solitalea longa</name>
    <dbReference type="NCBI Taxonomy" id="2079460"/>
    <lineage>
        <taxon>Bacteria</taxon>
        <taxon>Pseudomonadati</taxon>
        <taxon>Bacteroidota</taxon>
        <taxon>Sphingobacteriia</taxon>
        <taxon>Sphingobacteriales</taxon>
        <taxon>Sphingobacteriaceae</taxon>
        <taxon>Solitalea</taxon>
    </lineage>
</organism>
<gene>
    <name evidence="9" type="ORF">C3K47_03980</name>
</gene>
<feature type="transmembrane region" description="Helical" evidence="6">
    <location>
        <begin position="292"/>
        <end position="314"/>
    </location>
</feature>
<feature type="domain" description="MacB-like periplasmic core" evidence="8">
    <location>
        <begin position="519"/>
        <end position="612"/>
    </location>
</feature>
<dbReference type="Pfam" id="PF12704">
    <property type="entry name" value="MacB_PCD"/>
    <property type="match status" value="2"/>
</dbReference>
<feature type="transmembrane region" description="Helical" evidence="6">
    <location>
        <begin position="389"/>
        <end position="413"/>
    </location>
</feature>
<keyword evidence="5 6" id="KW-0472">Membrane</keyword>
<feature type="transmembrane region" description="Helical" evidence="6">
    <location>
        <begin position="434"/>
        <end position="455"/>
    </location>
</feature>
<evidence type="ECO:0000256" key="5">
    <source>
        <dbReference type="ARBA" id="ARBA00023136"/>
    </source>
</evidence>
<evidence type="ECO:0000313" key="10">
    <source>
        <dbReference type="Proteomes" id="UP000236893"/>
    </source>
</evidence>
<evidence type="ECO:0000256" key="3">
    <source>
        <dbReference type="ARBA" id="ARBA00022692"/>
    </source>
</evidence>
<comment type="subcellular location">
    <subcellularLocation>
        <location evidence="1">Cell membrane</location>
        <topology evidence="1">Multi-pass membrane protein</topology>
    </subcellularLocation>
</comment>
<dbReference type="OrthoDB" id="1451596at2"/>
<dbReference type="InterPro" id="IPR050250">
    <property type="entry name" value="Macrolide_Exporter_MacB"/>
</dbReference>
<dbReference type="InterPro" id="IPR003838">
    <property type="entry name" value="ABC3_permease_C"/>
</dbReference>
<dbReference type="GO" id="GO:0051301">
    <property type="term" value="P:cell division"/>
    <property type="evidence" value="ECO:0007669"/>
    <property type="project" value="UniProtKB-KW"/>
</dbReference>
<evidence type="ECO:0000256" key="1">
    <source>
        <dbReference type="ARBA" id="ARBA00004651"/>
    </source>
</evidence>
<feature type="transmembrane region" description="Helical" evidence="6">
    <location>
        <begin position="21"/>
        <end position="42"/>
    </location>
</feature>
<dbReference type="GO" id="GO:0022857">
    <property type="term" value="F:transmembrane transporter activity"/>
    <property type="evidence" value="ECO:0007669"/>
    <property type="project" value="TreeGrafter"/>
</dbReference>
<dbReference type="GO" id="GO:0005886">
    <property type="term" value="C:plasma membrane"/>
    <property type="evidence" value="ECO:0007669"/>
    <property type="project" value="UniProtKB-SubCell"/>
</dbReference>
<feature type="transmembrane region" description="Helical" evidence="6">
    <location>
        <begin position="737"/>
        <end position="757"/>
    </location>
</feature>
<keyword evidence="10" id="KW-1185">Reference proteome</keyword>
<protein>
    <submittedName>
        <fullName evidence="9">Cell division protein FtsX</fullName>
    </submittedName>
</protein>
<keyword evidence="2" id="KW-1003">Cell membrane</keyword>
<feature type="transmembrane region" description="Helical" evidence="6">
    <location>
        <begin position="769"/>
        <end position="791"/>
    </location>
</feature>
<evidence type="ECO:0000259" key="7">
    <source>
        <dbReference type="Pfam" id="PF02687"/>
    </source>
</evidence>
<dbReference type="PROSITE" id="PS51257">
    <property type="entry name" value="PROKAR_LIPOPROTEIN"/>
    <property type="match status" value="1"/>
</dbReference>
<feature type="domain" description="ABC3 transporter permease C-terminal" evidence="7">
    <location>
        <begin position="298"/>
        <end position="414"/>
    </location>
</feature>
<evidence type="ECO:0000256" key="2">
    <source>
        <dbReference type="ARBA" id="ARBA00022475"/>
    </source>
</evidence>
<evidence type="ECO:0000256" key="6">
    <source>
        <dbReference type="SAM" id="Phobius"/>
    </source>
</evidence>
<proteinExistence type="predicted"/>
<evidence type="ECO:0000313" key="9">
    <source>
        <dbReference type="EMBL" id="POY38563.1"/>
    </source>
</evidence>
<sequence length="808" mass="89926">MLSNYIKIAWRNLVKNKTFSLINIIGLATGLACFILISLYVVDELSYDRYNVNADRIFRINSDLKFGSIESKYAVTSDPMGATLKKDYPQVEEFVRIYSSGGGKLVKKGNEYLKEERIAHVDSTLFSVFTLPVIEGDPQQALTEPNSVVITASTAIKYFGTTNALGKVIEANKTPFKVTAVIKDIPHNSHFNFDFFFPMQNLDYGFGTFLSHNFHTYVLLKEGTDHKAFEKNFAQVIQKYIFPQAKQIMQINSMDDFYKAGNKIDYSLMPLTDIHLRSDRVAEIAPNSNIQYIYIFSAVALFILLLACINFMNLSTARSSRRAKEVGIRKVLGTERKGLIGQFLTESILTVIISTSIAIVIAWLVLPYFNDVAAKTLSIKDLLNTRILVWLVMLPIIVGVISGSYPAFFLSGFQPVVVLKGKLSGGMKSSSLRSGLVVFQFVTSIVLIIGTIIVYCQLNYIQTKKLGFDKEQVLIVDGAGSLQKNIDVFKNDVSNMPGVVSATVSGFLPVSSSWRNERTISTETVMSVQNSFSTQTWGVEHDYFKTLGIQLKEGRNFSKEFGTDSNAVIINETAAKILGYKNPIGQKIYTLKDLQSGVMISYTIIGVVKNFHYQSLRQNIGPLCLFLAKTDGYAAFKVKTSSVKSLIAQVETKWKALAPGMPFSYRFLDGAFDEMYRSEQHIGKIAIIFALLAIVIACLGLFGLVAYSAEQRTKEIGIRKVLGASAANIIAMLSKDFLKLVLIASLIAFPIAWYAMNKWLQDFVYRIEIGWWVFVLAGLTALVIALVTLSFQSVKAALANPVKSLRTE</sequence>